<feature type="non-terminal residue" evidence="1">
    <location>
        <position position="1"/>
    </location>
</feature>
<accession>A0AAV5TU68</accession>
<evidence type="ECO:0000313" key="2">
    <source>
        <dbReference type="Proteomes" id="UP001432027"/>
    </source>
</evidence>
<protein>
    <submittedName>
        <fullName evidence="1">Uncharacterized protein</fullName>
    </submittedName>
</protein>
<keyword evidence="2" id="KW-1185">Reference proteome</keyword>
<proteinExistence type="predicted"/>
<dbReference type="Proteomes" id="UP001432027">
    <property type="component" value="Unassembled WGS sequence"/>
</dbReference>
<dbReference type="AlphaFoldDB" id="A0AAV5TU68"/>
<organism evidence="1 2">
    <name type="scientific">Pristionchus entomophagus</name>
    <dbReference type="NCBI Taxonomy" id="358040"/>
    <lineage>
        <taxon>Eukaryota</taxon>
        <taxon>Metazoa</taxon>
        <taxon>Ecdysozoa</taxon>
        <taxon>Nematoda</taxon>
        <taxon>Chromadorea</taxon>
        <taxon>Rhabditida</taxon>
        <taxon>Rhabditina</taxon>
        <taxon>Diplogasteromorpha</taxon>
        <taxon>Diplogasteroidea</taxon>
        <taxon>Neodiplogasteridae</taxon>
        <taxon>Pristionchus</taxon>
    </lineage>
</organism>
<gene>
    <name evidence="1" type="ORF">PENTCL1PPCAC_19699</name>
</gene>
<evidence type="ECO:0000313" key="1">
    <source>
        <dbReference type="EMBL" id="GMS97524.1"/>
    </source>
</evidence>
<reference evidence="1" key="1">
    <citation type="submission" date="2023-10" db="EMBL/GenBank/DDBJ databases">
        <title>Genome assembly of Pristionchus species.</title>
        <authorList>
            <person name="Yoshida K."/>
            <person name="Sommer R.J."/>
        </authorList>
    </citation>
    <scope>NUCLEOTIDE SEQUENCE</scope>
    <source>
        <strain evidence="1">RS0144</strain>
    </source>
</reference>
<feature type="non-terminal residue" evidence="1">
    <location>
        <position position="80"/>
    </location>
</feature>
<name>A0AAV5TU68_9BILA</name>
<comment type="caution">
    <text evidence="1">The sequence shown here is derived from an EMBL/GenBank/DDBJ whole genome shotgun (WGS) entry which is preliminary data.</text>
</comment>
<dbReference type="EMBL" id="BTSX01000004">
    <property type="protein sequence ID" value="GMS97524.1"/>
    <property type="molecule type" value="Genomic_DNA"/>
</dbReference>
<sequence length="80" mass="9503">ILDFFFNALPETKRFVSEVQDKFLSSFIAILIFNKADEKVKSDVEQIALKYRRLSVETKLDLERSFCIHNTLRWFNSDLN</sequence>